<feature type="chain" id="PRO_5030645127" description="YfiR family protein" evidence="1">
    <location>
        <begin position="27"/>
        <end position="190"/>
    </location>
</feature>
<sequence length="190" mass="20031">MLLRWRAGLGRVVGLGWMTLSSAAWSAPSVTDTAAAAPYPNALRLTVADAVLGILAHTRWPQRPARPLSLCVSERSSAATDLRTLQDSAPPGKLAPVRLLDLADALPPDCDAVWLGAGAPAIEPLPQLTGRPVLSMGEGTDFCSRGGMFCLVPRQNDLRVEVNLDAVARSGLHVHPQVLKIGQPRPGGTP</sequence>
<dbReference type="EMBL" id="JACCFH010000001">
    <property type="protein sequence ID" value="NYG33062.1"/>
    <property type="molecule type" value="Genomic_DNA"/>
</dbReference>
<evidence type="ECO:0000313" key="2">
    <source>
        <dbReference type="EMBL" id="NYG33062.1"/>
    </source>
</evidence>
<gene>
    <name evidence="2" type="ORF">BDD16_002048</name>
</gene>
<accession>A0A7Y9R162</accession>
<protein>
    <recommendedName>
        <fullName evidence="4">YfiR family protein</fullName>
    </recommendedName>
</protein>
<comment type="caution">
    <text evidence="2">The sequence shown here is derived from an EMBL/GenBank/DDBJ whole genome shotgun (WGS) entry which is preliminary data.</text>
</comment>
<keyword evidence="1" id="KW-0732">Signal</keyword>
<name>A0A7Y9R162_9BURK</name>
<evidence type="ECO:0000313" key="3">
    <source>
        <dbReference type="Proteomes" id="UP000518288"/>
    </source>
</evidence>
<organism evidence="2 3">
    <name type="scientific">Sphaerotilus montanus</name>
    <dbReference type="NCBI Taxonomy" id="522889"/>
    <lineage>
        <taxon>Bacteria</taxon>
        <taxon>Pseudomonadati</taxon>
        <taxon>Pseudomonadota</taxon>
        <taxon>Betaproteobacteria</taxon>
        <taxon>Burkholderiales</taxon>
        <taxon>Sphaerotilaceae</taxon>
        <taxon>Sphaerotilus</taxon>
    </lineage>
</organism>
<reference evidence="2 3" key="1">
    <citation type="submission" date="2020-07" db="EMBL/GenBank/DDBJ databases">
        <title>Genomic Encyclopedia of Archaeal and Bacterial Type Strains, Phase II (KMG-II): from individual species to whole genera.</title>
        <authorList>
            <person name="Goeker M."/>
        </authorList>
    </citation>
    <scope>NUCLEOTIDE SEQUENCE [LARGE SCALE GENOMIC DNA]</scope>
    <source>
        <strain evidence="2 3">DSM 21226</strain>
    </source>
</reference>
<dbReference type="InterPro" id="IPR025293">
    <property type="entry name" value="YfiR/HmsC-like"/>
</dbReference>
<keyword evidence="3" id="KW-1185">Reference proteome</keyword>
<dbReference type="Pfam" id="PF13689">
    <property type="entry name" value="DUF4154"/>
    <property type="match status" value="1"/>
</dbReference>
<dbReference type="AlphaFoldDB" id="A0A7Y9R162"/>
<evidence type="ECO:0008006" key="4">
    <source>
        <dbReference type="Google" id="ProtNLM"/>
    </source>
</evidence>
<dbReference type="Proteomes" id="UP000518288">
    <property type="component" value="Unassembled WGS sequence"/>
</dbReference>
<dbReference type="RefSeq" id="WP_179633872.1">
    <property type="nucleotide sequence ID" value="NZ_CAXYYM010000029.1"/>
</dbReference>
<evidence type="ECO:0000256" key="1">
    <source>
        <dbReference type="SAM" id="SignalP"/>
    </source>
</evidence>
<proteinExistence type="predicted"/>
<feature type="signal peptide" evidence="1">
    <location>
        <begin position="1"/>
        <end position="26"/>
    </location>
</feature>